<accession>A0A163K1U1</accession>
<sequence length="98" mass="10436">MLKTDVSLFWLKNPPSCNQPKHQYKDGYAIMNDNGASTVASSRDDASDATSETVTSPQFEKPCYISGQNAAASSTCTQKPYSASSCGGHKPPSARGCR</sequence>
<dbReference type="InParanoid" id="A0A163K1U1"/>
<dbReference type="AlphaFoldDB" id="A0A163K1U1"/>
<evidence type="ECO:0000256" key="1">
    <source>
        <dbReference type="SAM" id="MobiDB-lite"/>
    </source>
</evidence>
<name>A0A163K1U1_ABSGL</name>
<dbReference type="Proteomes" id="UP000078561">
    <property type="component" value="Unassembled WGS sequence"/>
</dbReference>
<feature type="region of interest" description="Disordered" evidence="1">
    <location>
        <begin position="77"/>
        <end position="98"/>
    </location>
</feature>
<protein>
    <submittedName>
        <fullName evidence="2">Uncharacterized protein</fullName>
    </submittedName>
</protein>
<gene>
    <name evidence="2" type="primary">ABSGL_10577.1 scaffold 12026</name>
</gene>
<evidence type="ECO:0000313" key="2">
    <source>
        <dbReference type="EMBL" id="SAM04711.1"/>
    </source>
</evidence>
<proteinExistence type="predicted"/>
<organism evidence="2">
    <name type="scientific">Absidia glauca</name>
    <name type="common">Pin mould</name>
    <dbReference type="NCBI Taxonomy" id="4829"/>
    <lineage>
        <taxon>Eukaryota</taxon>
        <taxon>Fungi</taxon>
        <taxon>Fungi incertae sedis</taxon>
        <taxon>Mucoromycota</taxon>
        <taxon>Mucoromycotina</taxon>
        <taxon>Mucoromycetes</taxon>
        <taxon>Mucorales</taxon>
        <taxon>Cunninghamellaceae</taxon>
        <taxon>Absidia</taxon>
    </lineage>
</organism>
<feature type="region of interest" description="Disordered" evidence="1">
    <location>
        <begin position="34"/>
        <end position="56"/>
    </location>
</feature>
<dbReference type="EMBL" id="LT554414">
    <property type="protein sequence ID" value="SAM04711.1"/>
    <property type="molecule type" value="Genomic_DNA"/>
</dbReference>
<keyword evidence="3" id="KW-1185">Reference proteome</keyword>
<reference evidence="2" key="1">
    <citation type="submission" date="2016-04" db="EMBL/GenBank/DDBJ databases">
        <authorList>
            <person name="Evans L.H."/>
            <person name="Alamgir A."/>
            <person name="Owens N."/>
            <person name="Weber N.D."/>
            <person name="Virtaneva K."/>
            <person name="Barbian K."/>
            <person name="Babar A."/>
            <person name="Rosenke K."/>
        </authorList>
    </citation>
    <scope>NUCLEOTIDE SEQUENCE [LARGE SCALE GENOMIC DNA]</scope>
    <source>
        <strain evidence="2">CBS 101.48</strain>
    </source>
</reference>
<evidence type="ECO:0000313" key="3">
    <source>
        <dbReference type="Proteomes" id="UP000078561"/>
    </source>
</evidence>